<dbReference type="EMBL" id="BTPD01000023">
    <property type="protein sequence ID" value="GMQ31637.1"/>
    <property type="molecule type" value="Genomic_DNA"/>
</dbReference>
<reference evidence="1 2" key="1">
    <citation type="submission" date="2023-08" db="EMBL/GenBank/DDBJ databases">
        <title>Draft genome sequence of Algoriphagus confluentis.</title>
        <authorList>
            <person name="Takatani N."/>
            <person name="Hosokawa M."/>
            <person name="Sawabe T."/>
        </authorList>
    </citation>
    <scope>NUCLEOTIDE SEQUENCE [LARGE SCALE GENOMIC DNA]</scope>
    <source>
        <strain evidence="1 2">NBRC 111222</strain>
    </source>
</reference>
<evidence type="ECO:0000313" key="2">
    <source>
        <dbReference type="Proteomes" id="UP001338309"/>
    </source>
</evidence>
<proteinExistence type="predicted"/>
<keyword evidence="2" id="KW-1185">Reference proteome</keyword>
<protein>
    <submittedName>
        <fullName evidence="1">Uncharacterized protein</fullName>
    </submittedName>
</protein>
<evidence type="ECO:0000313" key="1">
    <source>
        <dbReference type="EMBL" id="GMQ31637.1"/>
    </source>
</evidence>
<dbReference type="Proteomes" id="UP001338309">
    <property type="component" value="Unassembled WGS sequence"/>
</dbReference>
<comment type="caution">
    <text evidence="1">The sequence shown here is derived from an EMBL/GenBank/DDBJ whole genome shotgun (WGS) entry which is preliminary data.</text>
</comment>
<sequence length="85" mass="9624">MISMKFFYLSSIQNADGNHEIHEKECPNIPDLIDRDYLGPYNHGNEALRKALEINSKSVCCPVCCTLSKEPVIFSKKRNLDGHGE</sequence>
<name>A0ABQ6PUN7_9BACT</name>
<accession>A0ABQ6PUN7</accession>
<organism evidence="1 2">
    <name type="scientific">Algoriphagus confluentis</name>
    <dbReference type="NCBI Taxonomy" id="1697556"/>
    <lineage>
        <taxon>Bacteria</taxon>
        <taxon>Pseudomonadati</taxon>
        <taxon>Bacteroidota</taxon>
        <taxon>Cytophagia</taxon>
        <taxon>Cytophagales</taxon>
        <taxon>Cyclobacteriaceae</taxon>
        <taxon>Algoriphagus</taxon>
    </lineage>
</organism>
<gene>
    <name evidence="1" type="ORF">Aconfl_42820</name>
</gene>